<dbReference type="PROSITE" id="PS50965">
    <property type="entry name" value="NERD"/>
    <property type="match status" value="1"/>
</dbReference>
<dbReference type="InterPro" id="IPR011528">
    <property type="entry name" value="NERD"/>
</dbReference>
<evidence type="ECO:0000313" key="2">
    <source>
        <dbReference type="EMBL" id="KGJ90611.1"/>
    </source>
</evidence>
<evidence type="ECO:0000259" key="1">
    <source>
        <dbReference type="PROSITE" id="PS50965"/>
    </source>
</evidence>
<proteinExistence type="predicted"/>
<organism evidence="2 3">
    <name type="scientific">Colwellia psychrerythraea</name>
    <name type="common">Vibrio psychroerythus</name>
    <dbReference type="NCBI Taxonomy" id="28229"/>
    <lineage>
        <taxon>Bacteria</taxon>
        <taxon>Pseudomonadati</taxon>
        <taxon>Pseudomonadota</taxon>
        <taxon>Gammaproteobacteria</taxon>
        <taxon>Alteromonadales</taxon>
        <taxon>Colwelliaceae</taxon>
        <taxon>Colwellia</taxon>
    </lineage>
</organism>
<evidence type="ECO:0000313" key="3">
    <source>
        <dbReference type="Proteomes" id="UP000029868"/>
    </source>
</evidence>
<name>A0A099KJS8_COLPS</name>
<accession>A0A099KJS8</accession>
<sequence length="38" mass="4340">MNSIMHSTANKSLELDLVVMDNVYITAWRSDKMNGKII</sequence>
<comment type="caution">
    <text evidence="2">The sequence shown here is derived from an EMBL/GenBank/DDBJ whole genome shotgun (WGS) entry which is preliminary data.</text>
</comment>
<feature type="domain" description="NERD" evidence="1">
    <location>
        <begin position="1"/>
        <end position="38"/>
    </location>
</feature>
<protein>
    <recommendedName>
        <fullName evidence="1">NERD domain-containing protein</fullName>
    </recommendedName>
</protein>
<dbReference type="PATRIC" id="fig|28229.3.peg.3533"/>
<dbReference type="EMBL" id="JQEC01000046">
    <property type="protein sequence ID" value="KGJ90611.1"/>
    <property type="molecule type" value="Genomic_DNA"/>
</dbReference>
<gene>
    <name evidence="2" type="ORF">GAB14E_3611</name>
</gene>
<dbReference type="Proteomes" id="UP000029868">
    <property type="component" value="Unassembled WGS sequence"/>
</dbReference>
<dbReference type="AlphaFoldDB" id="A0A099KJS8"/>
<reference evidence="2 3" key="1">
    <citation type="submission" date="2014-08" db="EMBL/GenBank/DDBJ databases">
        <title>Genomic and Phenotypic Diversity of Colwellia psychrerythraea strains from Disparate Marine Basins.</title>
        <authorList>
            <person name="Techtmann S.M."/>
            <person name="Stelling S.C."/>
            <person name="Utturkar S.M."/>
            <person name="Alshibli N."/>
            <person name="Harris A."/>
            <person name="Brown S.D."/>
            <person name="Hazen T.C."/>
        </authorList>
    </citation>
    <scope>NUCLEOTIDE SEQUENCE [LARGE SCALE GENOMIC DNA]</scope>
    <source>
        <strain evidence="2 3">GAB14E</strain>
    </source>
</reference>